<protein>
    <submittedName>
        <fullName evidence="1">Uncharacterized protein</fullName>
    </submittedName>
</protein>
<sequence>MLIDFLCCAYQNGNILIVQTNTLEQLHSLWPDNRVGAWVIEWFTGIERIHWHCDEDCQITEETSLETYFVNFKRRPHNNTVCWAQHR</sequence>
<dbReference type="RefSeq" id="WP_264323403.1">
    <property type="nucleotide sequence ID" value="NZ_JADEXQ010000005.1"/>
</dbReference>
<keyword evidence="2" id="KW-1185">Reference proteome</keyword>
<dbReference type="AlphaFoldDB" id="A0A928Z2X0"/>
<gene>
    <name evidence="1" type="ORF">IQ266_02250</name>
</gene>
<evidence type="ECO:0000313" key="1">
    <source>
        <dbReference type="EMBL" id="MBE9028578.1"/>
    </source>
</evidence>
<dbReference type="EMBL" id="JADEXQ010000005">
    <property type="protein sequence ID" value="MBE9028578.1"/>
    <property type="molecule type" value="Genomic_DNA"/>
</dbReference>
<comment type="caution">
    <text evidence="1">The sequence shown here is derived from an EMBL/GenBank/DDBJ whole genome shotgun (WGS) entry which is preliminary data.</text>
</comment>
<organism evidence="1 2">
    <name type="scientific">Romeriopsis navalis LEGE 11480</name>
    <dbReference type="NCBI Taxonomy" id="2777977"/>
    <lineage>
        <taxon>Bacteria</taxon>
        <taxon>Bacillati</taxon>
        <taxon>Cyanobacteriota</taxon>
        <taxon>Cyanophyceae</taxon>
        <taxon>Leptolyngbyales</taxon>
        <taxon>Leptolyngbyaceae</taxon>
        <taxon>Romeriopsis</taxon>
        <taxon>Romeriopsis navalis</taxon>
    </lineage>
</organism>
<proteinExistence type="predicted"/>
<reference evidence="1" key="1">
    <citation type="submission" date="2020-10" db="EMBL/GenBank/DDBJ databases">
        <authorList>
            <person name="Castelo-Branco R."/>
            <person name="Eusebio N."/>
            <person name="Adriana R."/>
            <person name="Vieira A."/>
            <person name="Brugerolle De Fraissinette N."/>
            <person name="Rezende De Castro R."/>
            <person name="Schneider M.P."/>
            <person name="Vasconcelos V."/>
            <person name="Leao P.N."/>
        </authorList>
    </citation>
    <scope>NUCLEOTIDE SEQUENCE</scope>
    <source>
        <strain evidence="1">LEGE 11480</strain>
    </source>
</reference>
<accession>A0A928Z2X0</accession>
<dbReference type="Proteomes" id="UP000625316">
    <property type="component" value="Unassembled WGS sequence"/>
</dbReference>
<evidence type="ECO:0000313" key="2">
    <source>
        <dbReference type="Proteomes" id="UP000625316"/>
    </source>
</evidence>
<name>A0A928Z2X0_9CYAN</name>